<evidence type="ECO:0000313" key="2">
    <source>
        <dbReference type="Proteomes" id="UP001234297"/>
    </source>
</evidence>
<organism evidence="1 2">
    <name type="scientific">Persea americana</name>
    <name type="common">Avocado</name>
    <dbReference type="NCBI Taxonomy" id="3435"/>
    <lineage>
        <taxon>Eukaryota</taxon>
        <taxon>Viridiplantae</taxon>
        <taxon>Streptophyta</taxon>
        <taxon>Embryophyta</taxon>
        <taxon>Tracheophyta</taxon>
        <taxon>Spermatophyta</taxon>
        <taxon>Magnoliopsida</taxon>
        <taxon>Magnoliidae</taxon>
        <taxon>Laurales</taxon>
        <taxon>Lauraceae</taxon>
        <taxon>Persea</taxon>
    </lineage>
</organism>
<keyword evidence="2" id="KW-1185">Reference proteome</keyword>
<dbReference type="Proteomes" id="UP001234297">
    <property type="component" value="Chromosome 1"/>
</dbReference>
<name>A0ACC2MYS3_PERAE</name>
<protein>
    <submittedName>
        <fullName evidence="1">Uncharacterized protein</fullName>
    </submittedName>
</protein>
<gene>
    <name evidence="1" type="ORF">MRB53_003564</name>
</gene>
<sequence>MSATRRQTTNEDANHWGQITCIGLGDRVKPQIILCWCGRQIFNFYEPLATMSYDAGLSSRKISGLRVI</sequence>
<reference evidence="1 2" key="1">
    <citation type="journal article" date="2022" name="Hortic Res">
        <title>A haplotype resolved chromosomal level avocado genome allows analysis of novel avocado genes.</title>
        <authorList>
            <person name="Nath O."/>
            <person name="Fletcher S.J."/>
            <person name="Hayward A."/>
            <person name="Shaw L.M."/>
            <person name="Masouleh A.K."/>
            <person name="Furtado A."/>
            <person name="Henry R.J."/>
            <person name="Mitter N."/>
        </authorList>
    </citation>
    <scope>NUCLEOTIDE SEQUENCE [LARGE SCALE GENOMIC DNA]</scope>
    <source>
        <strain evidence="2">cv. Hass</strain>
    </source>
</reference>
<accession>A0ACC2MYS3</accession>
<dbReference type="EMBL" id="CM056809">
    <property type="protein sequence ID" value="KAJ8650541.1"/>
    <property type="molecule type" value="Genomic_DNA"/>
</dbReference>
<evidence type="ECO:0000313" key="1">
    <source>
        <dbReference type="EMBL" id="KAJ8650541.1"/>
    </source>
</evidence>
<proteinExistence type="predicted"/>
<comment type="caution">
    <text evidence="1">The sequence shown here is derived from an EMBL/GenBank/DDBJ whole genome shotgun (WGS) entry which is preliminary data.</text>
</comment>